<keyword evidence="1" id="KW-0812">Transmembrane</keyword>
<feature type="transmembrane region" description="Helical" evidence="1">
    <location>
        <begin position="190"/>
        <end position="210"/>
    </location>
</feature>
<evidence type="ECO:0000313" key="3">
    <source>
        <dbReference type="Proteomes" id="UP000007374"/>
    </source>
</evidence>
<sequence length="333" mass="35304">MTEPGRILKNLGEKLNAHIGPGIRGAVAKKPMPIVPSDNIAGRAMVLVIAIMTFLSCLTLGAVTLVRDTAATWQTQIAREATIQIKPEEELDMANALITARDIAISYNGVTGANVVDAAATARLLEPWLGTGLDIEALPVPRLVIVTLDPAARPDFAAMRAELQQAIPNATLDDHRTWVDRLVAMARTTVTIGMTALILMLSATALTVIFATRGAMAGNGHIIEVLHFVGAEASFIASQFRRHFLFAGMKGAAAGGFGAIVVFIAFYWWSSRNMATPQADQATALFGNFSIGMSGYLGVAIVVALIAALTAITSHVTVLSYLKNVDTTHPDGM</sequence>
<dbReference type="GO" id="GO:0016020">
    <property type="term" value="C:membrane"/>
    <property type="evidence" value="ECO:0007669"/>
    <property type="project" value="InterPro"/>
</dbReference>
<comment type="caution">
    <text evidence="2">The sequence shown here is derived from an EMBL/GenBank/DDBJ whole genome shotgun (WGS) entry which is preliminary data.</text>
</comment>
<keyword evidence="2" id="KW-0132">Cell division</keyword>
<name>K2PGX9_9HYPH</name>
<dbReference type="PATRIC" id="fig|1231190.3.peg.4336"/>
<dbReference type="AlphaFoldDB" id="K2PGX9"/>
<feature type="transmembrane region" description="Helical" evidence="1">
    <location>
        <begin position="40"/>
        <end position="66"/>
    </location>
</feature>
<dbReference type="Proteomes" id="UP000007374">
    <property type="component" value="Unassembled WGS sequence"/>
</dbReference>
<dbReference type="InterPro" id="IPR004513">
    <property type="entry name" value="FtsX"/>
</dbReference>
<keyword evidence="2" id="KW-0131">Cell cycle</keyword>
<dbReference type="RefSeq" id="WP_009452419.1">
    <property type="nucleotide sequence ID" value="NZ_AMSI01000018.1"/>
</dbReference>
<feature type="transmembrane region" description="Helical" evidence="1">
    <location>
        <begin position="289"/>
        <end position="312"/>
    </location>
</feature>
<feature type="transmembrane region" description="Helical" evidence="1">
    <location>
        <begin position="252"/>
        <end position="269"/>
    </location>
</feature>
<gene>
    <name evidence="2" type="ORF">NA8A_20977</name>
</gene>
<dbReference type="PANTHER" id="PTHR47755">
    <property type="entry name" value="CELL DIVISION PROTEIN FTSX"/>
    <property type="match status" value="1"/>
</dbReference>
<protein>
    <submittedName>
        <fullName evidence="2">Cell division protein</fullName>
    </submittedName>
</protein>
<dbReference type="STRING" id="721133.SAMN05216176_11464"/>
<dbReference type="OrthoDB" id="9814843at2"/>
<accession>K2PGX9</accession>
<evidence type="ECO:0000313" key="2">
    <source>
        <dbReference type="EMBL" id="EKF40412.1"/>
    </source>
</evidence>
<keyword evidence="1" id="KW-1133">Transmembrane helix</keyword>
<keyword evidence="3" id="KW-1185">Reference proteome</keyword>
<dbReference type="EMBL" id="AMSI01000018">
    <property type="protein sequence ID" value="EKF40412.1"/>
    <property type="molecule type" value="Genomic_DNA"/>
</dbReference>
<proteinExistence type="predicted"/>
<organism evidence="2 3">
    <name type="scientific">Nitratireductor indicus C115</name>
    <dbReference type="NCBI Taxonomy" id="1231190"/>
    <lineage>
        <taxon>Bacteria</taxon>
        <taxon>Pseudomonadati</taxon>
        <taxon>Pseudomonadota</taxon>
        <taxon>Alphaproteobacteria</taxon>
        <taxon>Hyphomicrobiales</taxon>
        <taxon>Phyllobacteriaceae</taxon>
        <taxon>Nitratireductor</taxon>
    </lineage>
</organism>
<dbReference type="eggNOG" id="COG2177">
    <property type="taxonomic scope" value="Bacteria"/>
</dbReference>
<dbReference type="GO" id="GO:0032153">
    <property type="term" value="C:cell division site"/>
    <property type="evidence" value="ECO:0007669"/>
    <property type="project" value="TreeGrafter"/>
</dbReference>
<reference evidence="2 3" key="1">
    <citation type="journal article" date="2012" name="J. Bacteriol.">
        <title>Genome Sequence of Nitratireductor indicus Type Strain C115.</title>
        <authorList>
            <person name="Lai Q."/>
            <person name="Li G."/>
            <person name="Yu Z."/>
            <person name="Shao Z."/>
        </authorList>
    </citation>
    <scope>NUCLEOTIDE SEQUENCE [LARGE SCALE GENOMIC DNA]</scope>
    <source>
        <strain evidence="2 3">C115</strain>
    </source>
</reference>
<evidence type="ECO:0000256" key="1">
    <source>
        <dbReference type="SAM" id="Phobius"/>
    </source>
</evidence>
<dbReference type="GO" id="GO:0051301">
    <property type="term" value="P:cell division"/>
    <property type="evidence" value="ECO:0007669"/>
    <property type="project" value="UniProtKB-KW"/>
</dbReference>
<keyword evidence="1" id="KW-0472">Membrane</keyword>
<dbReference type="PANTHER" id="PTHR47755:SF1">
    <property type="entry name" value="CELL DIVISION PROTEIN FTSX"/>
    <property type="match status" value="1"/>
</dbReference>